<dbReference type="Pfam" id="PF07683">
    <property type="entry name" value="CobW_C"/>
    <property type="match status" value="1"/>
</dbReference>
<dbReference type="InterPro" id="IPR003495">
    <property type="entry name" value="CobW/HypB/UreG_nucleotide-bd"/>
</dbReference>
<dbReference type="Gene3D" id="3.40.50.300">
    <property type="entry name" value="P-loop containing nucleotide triphosphate hydrolases"/>
    <property type="match status" value="1"/>
</dbReference>
<evidence type="ECO:0000256" key="5">
    <source>
        <dbReference type="ARBA" id="ARBA00045658"/>
    </source>
</evidence>
<keyword evidence="3" id="KW-0143">Chaperone</keyword>
<dbReference type="EMBL" id="QKZN01000011">
    <property type="protein sequence ID" value="PZX23961.1"/>
    <property type="molecule type" value="Genomic_DNA"/>
</dbReference>
<protein>
    <submittedName>
        <fullName evidence="8">G3E family GTPase</fullName>
    </submittedName>
</protein>
<organism evidence="8 9">
    <name type="scientific">Cupriavidus phytorum</name>
    <dbReference type="NCBI Taxonomy" id="3024399"/>
    <lineage>
        <taxon>Bacteria</taxon>
        <taxon>Pseudomonadati</taxon>
        <taxon>Pseudomonadota</taxon>
        <taxon>Betaproteobacteria</taxon>
        <taxon>Burkholderiales</taxon>
        <taxon>Burkholderiaceae</taxon>
        <taxon>Cupriavidus</taxon>
    </lineage>
</organism>
<dbReference type="SMART" id="SM00833">
    <property type="entry name" value="CobW_C"/>
    <property type="match status" value="1"/>
</dbReference>
<dbReference type="AlphaFoldDB" id="A0A2W7P1L7"/>
<dbReference type="PANTHER" id="PTHR13748:SF62">
    <property type="entry name" value="COBW DOMAIN-CONTAINING PROTEIN"/>
    <property type="match status" value="1"/>
</dbReference>
<accession>A0A2W7P1L7</accession>
<sequence>MNARPPIPMVVVGGYLGAGKTTLLNRLLANAQGLRIAVLVNDFGEINIDAALIRTRSDDVIQLENGCVCCSIGGRLAEAMLAIADRDVRPDLLVIEASGVSDPQRIAQIGLLDPAFRLNAVLVAVDAATVHDSLRDPLVGEMVRQQIAGASVVALTKTDLCAAGSAAATLGTIGTLAPRATVLEACDGDLPLSVFIDAAMTTPASTGVLQAHAGWPRPAPHAGIRSFAYQTGRSFDKARLRQALLSLPVRLLRAKGLVRLAADPRLHEVHVVGGRMRMRSMPHGEAGEFGGFGEFSDSALVFIGAFDAAGADAISSSMDSALA</sequence>
<comment type="catalytic activity">
    <reaction evidence="6">
        <text>GTP + H2O = GDP + phosphate + H(+)</text>
        <dbReference type="Rhea" id="RHEA:19669"/>
        <dbReference type="ChEBI" id="CHEBI:15377"/>
        <dbReference type="ChEBI" id="CHEBI:15378"/>
        <dbReference type="ChEBI" id="CHEBI:37565"/>
        <dbReference type="ChEBI" id="CHEBI:43474"/>
        <dbReference type="ChEBI" id="CHEBI:58189"/>
    </reaction>
    <physiologicalReaction direction="left-to-right" evidence="6">
        <dbReference type="Rhea" id="RHEA:19670"/>
    </physiologicalReaction>
</comment>
<dbReference type="GO" id="GO:0000166">
    <property type="term" value="F:nucleotide binding"/>
    <property type="evidence" value="ECO:0007669"/>
    <property type="project" value="UniProtKB-KW"/>
</dbReference>
<dbReference type="InterPro" id="IPR051316">
    <property type="entry name" value="Zinc-reg_GTPase_activator"/>
</dbReference>
<comment type="function">
    <text evidence="5">Zinc chaperone that directly transfers zinc cofactor to target proteins, thereby activating them. Zinc is transferred from the CXCC motif in the GTPase domain to the zinc binding site in target proteins in a process requiring GTP hydrolysis.</text>
</comment>
<evidence type="ECO:0000256" key="3">
    <source>
        <dbReference type="ARBA" id="ARBA00023186"/>
    </source>
</evidence>
<gene>
    <name evidence="8" type="ORF">C7416_111124</name>
</gene>
<proteinExistence type="inferred from homology"/>
<dbReference type="PANTHER" id="PTHR13748">
    <property type="entry name" value="COBW-RELATED"/>
    <property type="match status" value="1"/>
</dbReference>
<dbReference type="InterPro" id="IPR011629">
    <property type="entry name" value="CobW-like_C"/>
</dbReference>
<dbReference type="SUPFAM" id="SSF90002">
    <property type="entry name" value="Hypothetical protein YjiA, C-terminal domain"/>
    <property type="match status" value="1"/>
</dbReference>
<evidence type="ECO:0000313" key="8">
    <source>
        <dbReference type="EMBL" id="PZX23961.1"/>
    </source>
</evidence>
<evidence type="ECO:0000256" key="4">
    <source>
        <dbReference type="ARBA" id="ARBA00034320"/>
    </source>
</evidence>
<dbReference type="Proteomes" id="UP000249638">
    <property type="component" value="Unassembled WGS sequence"/>
</dbReference>
<keyword evidence="9" id="KW-1185">Reference proteome</keyword>
<dbReference type="Gene3D" id="3.30.1220.10">
    <property type="entry name" value="CobW-like, C-terminal domain"/>
    <property type="match status" value="1"/>
</dbReference>
<evidence type="ECO:0000256" key="6">
    <source>
        <dbReference type="ARBA" id="ARBA00049117"/>
    </source>
</evidence>
<keyword evidence="2" id="KW-0378">Hydrolase</keyword>
<keyword evidence="1" id="KW-0547">Nucleotide-binding</keyword>
<dbReference type="SUPFAM" id="SSF52540">
    <property type="entry name" value="P-loop containing nucleoside triphosphate hydrolases"/>
    <property type="match status" value="1"/>
</dbReference>
<name>A0A2W7P1L7_9BURK</name>
<comment type="caution">
    <text evidence="8">The sequence shown here is derived from an EMBL/GenBank/DDBJ whole genome shotgun (WGS) entry which is preliminary data.</text>
</comment>
<reference evidence="8" key="1">
    <citation type="submission" date="2018-06" db="EMBL/GenBank/DDBJ databases">
        <title>Genomic Encyclopedia of Type Strains, Phase IV (KMG-V): Genome sequencing to study the core and pangenomes of soil and plant-associated prokaryotes.</title>
        <authorList>
            <person name="Whitman W."/>
        </authorList>
    </citation>
    <scope>NUCLEOTIDE SEQUENCE [LARGE SCALE GENOMIC DNA]</scope>
    <source>
        <strain evidence="8">MLR2-44</strain>
    </source>
</reference>
<feature type="domain" description="CobW C-terminal" evidence="7">
    <location>
        <begin position="224"/>
        <end position="322"/>
    </location>
</feature>
<evidence type="ECO:0000259" key="7">
    <source>
        <dbReference type="SMART" id="SM00833"/>
    </source>
</evidence>
<dbReference type="InterPro" id="IPR027417">
    <property type="entry name" value="P-loop_NTPase"/>
</dbReference>
<dbReference type="Pfam" id="PF02492">
    <property type="entry name" value="cobW"/>
    <property type="match status" value="1"/>
</dbReference>
<evidence type="ECO:0000256" key="2">
    <source>
        <dbReference type="ARBA" id="ARBA00022801"/>
    </source>
</evidence>
<evidence type="ECO:0000256" key="1">
    <source>
        <dbReference type="ARBA" id="ARBA00022741"/>
    </source>
</evidence>
<dbReference type="GO" id="GO:0016787">
    <property type="term" value="F:hydrolase activity"/>
    <property type="evidence" value="ECO:0007669"/>
    <property type="project" value="UniProtKB-KW"/>
</dbReference>
<evidence type="ECO:0000313" key="9">
    <source>
        <dbReference type="Proteomes" id="UP000249638"/>
    </source>
</evidence>
<dbReference type="InterPro" id="IPR036627">
    <property type="entry name" value="CobW-likC_sf"/>
</dbReference>
<comment type="similarity">
    <text evidence="4">Belongs to the SIMIBI class G3E GTPase family. ZNG1 subfamily.</text>
</comment>
<dbReference type="GO" id="GO:0005737">
    <property type="term" value="C:cytoplasm"/>
    <property type="evidence" value="ECO:0007669"/>
    <property type="project" value="TreeGrafter"/>
</dbReference>
<dbReference type="CDD" id="cd03112">
    <property type="entry name" value="CobW-like"/>
    <property type="match status" value="1"/>
</dbReference>